<dbReference type="GO" id="GO:0003682">
    <property type="term" value="F:chromatin binding"/>
    <property type="evidence" value="ECO:0007669"/>
    <property type="project" value="TreeGrafter"/>
</dbReference>
<dbReference type="OrthoDB" id="6141102at2759"/>
<dbReference type="AlphaFoldDB" id="A0A4S4MBG6"/>
<accession>A0A4S4MBG6</accession>
<protein>
    <recommendedName>
        <fullName evidence="3">SET domain-containing protein</fullName>
    </recommendedName>
</protein>
<keyword evidence="5" id="KW-1185">Reference proteome</keyword>
<dbReference type="EMBL" id="SGPL01000024">
    <property type="protein sequence ID" value="THH20330.1"/>
    <property type="molecule type" value="Genomic_DNA"/>
</dbReference>
<feature type="domain" description="SET" evidence="3">
    <location>
        <begin position="246"/>
        <end position="399"/>
    </location>
</feature>
<dbReference type="InterPro" id="IPR045318">
    <property type="entry name" value="EZH1/2-like"/>
</dbReference>
<dbReference type="Proteomes" id="UP000310158">
    <property type="component" value="Unassembled WGS sequence"/>
</dbReference>
<proteinExistence type="predicted"/>
<sequence>MNSTKTPRFYLTDHNLYGVWPLSVDLIILETSSRLQREWSMTAQQIEQTGVLPTSLFGQKNMSTGLILNGSQRDFVHWPFGRPQILQSAEAQCAPGANDLYGRIRTVNETFCPNLNCVDYYCLPHVNPTALRLPPTSPVSQAELLQEGLCLASRKKISWTEAEQNELRDLLLLDLELTPCDLAGLMRKSCREVYAMRPAFLRPVPQLPAQSVAKGKTEAQYADIEAISFTPEYVGVDAAADICQNSSIQQGRSKAVEVLASDNGLGLFAAEPMEEKDFIIEYVGEIVYEPTIDSRECVFSCYRPRDLLSPRHLLTLSFYPFPAFRDLARHRQRNYVFALNGSFALDAVYAGNAARYINHGTAESANCDAHVRLVNGEHRIGIFAARDIEAGDELFLNYGGIFFHNGVQ</sequence>
<evidence type="ECO:0000313" key="4">
    <source>
        <dbReference type="EMBL" id="THH20330.1"/>
    </source>
</evidence>
<gene>
    <name evidence="4" type="ORF">EW146_g1026</name>
</gene>
<dbReference type="InterPro" id="IPR001214">
    <property type="entry name" value="SET_dom"/>
</dbReference>
<dbReference type="PROSITE" id="PS50280">
    <property type="entry name" value="SET"/>
    <property type="match status" value="1"/>
</dbReference>
<organism evidence="4 5">
    <name type="scientific">Bondarzewia mesenterica</name>
    <dbReference type="NCBI Taxonomy" id="1095465"/>
    <lineage>
        <taxon>Eukaryota</taxon>
        <taxon>Fungi</taxon>
        <taxon>Dikarya</taxon>
        <taxon>Basidiomycota</taxon>
        <taxon>Agaricomycotina</taxon>
        <taxon>Agaricomycetes</taxon>
        <taxon>Russulales</taxon>
        <taxon>Bondarzewiaceae</taxon>
        <taxon>Bondarzewia</taxon>
    </lineage>
</organism>
<keyword evidence="1" id="KW-0805">Transcription regulation</keyword>
<evidence type="ECO:0000256" key="2">
    <source>
        <dbReference type="ARBA" id="ARBA00023163"/>
    </source>
</evidence>
<dbReference type="Pfam" id="PF00856">
    <property type="entry name" value="SET"/>
    <property type="match status" value="1"/>
</dbReference>
<dbReference type="GO" id="GO:0031507">
    <property type="term" value="P:heterochromatin formation"/>
    <property type="evidence" value="ECO:0007669"/>
    <property type="project" value="TreeGrafter"/>
</dbReference>
<evidence type="ECO:0000259" key="3">
    <source>
        <dbReference type="PROSITE" id="PS50280"/>
    </source>
</evidence>
<dbReference type="GO" id="GO:0046976">
    <property type="term" value="F:histone H3K27 methyltransferase activity"/>
    <property type="evidence" value="ECO:0007669"/>
    <property type="project" value="TreeGrafter"/>
</dbReference>
<dbReference type="GO" id="GO:0005634">
    <property type="term" value="C:nucleus"/>
    <property type="evidence" value="ECO:0007669"/>
    <property type="project" value="TreeGrafter"/>
</dbReference>
<reference evidence="4 5" key="1">
    <citation type="submission" date="2019-02" db="EMBL/GenBank/DDBJ databases">
        <title>Genome sequencing of the rare red list fungi Bondarzewia mesenterica.</title>
        <authorList>
            <person name="Buettner E."/>
            <person name="Kellner H."/>
        </authorList>
    </citation>
    <scope>NUCLEOTIDE SEQUENCE [LARGE SCALE GENOMIC DNA]</scope>
    <source>
        <strain evidence="4 5">DSM 108281</strain>
    </source>
</reference>
<name>A0A4S4MBG6_9AGAM</name>
<evidence type="ECO:0000256" key="1">
    <source>
        <dbReference type="ARBA" id="ARBA00023015"/>
    </source>
</evidence>
<evidence type="ECO:0000313" key="5">
    <source>
        <dbReference type="Proteomes" id="UP000310158"/>
    </source>
</evidence>
<dbReference type="SMART" id="SM00317">
    <property type="entry name" value="SET"/>
    <property type="match status" value="1"/>
</dbReference>
<dbReference type="PANTHER" id="PTHR45747">
    <property type="entry name" value="HISTONE-LYSINE N-METHYLTRANSFERASE E(Z)"/>
    <property type="match status" value="1"/>
</dbReference>
<comment type="caution">
    <text evidence="4">The sequence shown here is derived from an EMBL/GenBank/DDBJ whole genome shotgun (WGS) entry which is preliminary data.</text>
</comment>
<dbReference type="Gene3D" id="2.170.270.10">
    <property type="entry name" value="SET domain"/>
    <property type="match status" value="1"/>
</dbReference>
<dbReference type="PANTHER" id="PTHR45747:SF4">
    <property type="entry name" value="HISTONE-LYSINE N-METHYLTRANSFERASE E(Z)"/>
    <property type="match status" value="1"/>
</dbReference>
<dbReference type="InterPro" id="IPR046341">
    <property type="entry name" value="SET_dom_sf"/>
</dbReference>
<dbReference type="SUPFAM" id="SSF82199">
    <property type="entry name" value="SET domain"/>
    <property type="match status" value="1"/>
</dbReference>
<keyword evidence="2" id="KW-0804">Transcription</keyword>